<name>A0A125SA98_9CAUD</name>
<dbReference type="Proteomes" id="UP000221376">
    <property type="component" value="Segment"/>
</dbReference>
<protein>
    <submittedName>
        <fullName evidence="2">Uncharacterized protein</fullName>
    </submittedName>
</protein>
<gene>
    <name evidence="2" type="ORF">AAT1_02068</name>
</gene>
<feature type="region of interest" description="Disordered" evidence="1">
    <location>
        <begin position="74"/>
        <end position="113"/>
    </location>
</feature>
<sequence length="164" mass="17301">MDVNEYMKKSLSLLERIAEGIETLNANGVHVTNFVLPEGTDLKAVGSVVHAQPADEADKKAKAEAEAKAKKEAEAKAAKEKADADVKAKADADAAAEKKEDKPADTEKKVTADDARKALKAYASVEGNDAAMELLTSMGASSVSALTEQGDDKLRELIAKCEGK</sequence>
<dbReference type="EMBL" id="KU204984">
    <property type="protein sequence ID" value="AME18094.1"/>
    <property type="molecule type" value="Genomic_DNA"/>
</dbReference>
<organism evidence="2 3">
    <name type="scientific">Pseudomonas phage AAT-1</name>
    <dbReference type="NCBI Taxonomy" id="1775248"/>
    <lineage>
        <taxon>Viruses</taxon>
        <taxon>Duplodnaviria</taxon>
        <taxon>Heunggongvirae</taxon>
        <taxon>Uroviricota</taxon>
        <taxon>Caudoviricetes</taxon>
        <taxon>Mesyanzhinovviridae</taxon>
        <taxon>Bradleyvirinae</taxon>
        <taxon>Pamexvirus</taxon>
        <taxon>Pamexvirus AAT1</taxon>
    </lineage>
</organism>
<accession>A0A125SA98</accession>
<evidence type="ECO:0000256" key="1">
    <source>
        <dbReference type="SAM" id="MobiDB-lite"/>
    </source>
</evidence>
<evidence type="ECO:0000313" key="3">
    <source>
        <dbReference type="Proteomes" id="UP000221376"/>
    </source>
</evidence>
<keyword evidence="3" id="KW-1185">Reference proteome</keyword>
<evidence type="ECO:0000313" key="2">
    <source>
        <dbReference type="EMBL" id="AME18094.1"/>
    </source>
</evidence>
<proteinExistence type="predicted"/>
<reference evidence="2" key="1">
    <citation type="submission" date="2016-06" db="EMBL/GenBank/DDBJ databases">
        <title>Complete Genome Sequence of Pseudomonas aeruginosa Phage AAT-1.</title>
        <authorList>
            <person name="Andrade-Dominguez A."/>
            <person name="Kolter R."/>
        </authorList>
    </citation>
    <scope>NUCLEOTIDE SEQUENCE [LARGE SCALE GENOMIC DNA]</scope>
</reference>